<dbReference type="PANTHER" id="PTHR30183:SF9">
    <property type="entry name" value="THIAMINE TRANSPORT SYSTEM PERMEASE PROTEIN THIP"/>
    <property type="match status" value="1"/>
</dbReference>
<protein>
    <recommendedName>
        <fullName evidence="3">Thiamine transport system permease protein ThiP</fullName>
    </recommendedName>
</protein>
<evidence type="ECO:0000256" key="6">
    <source>
        <dbReference type="ARBA" id="ARBA00022519"/>
    </source>
</evidence>
<evidence type="ECO:0000259" key="12">
    <source>
        <dbReference type="PROSITE" id="PS50928"/>
    </source>
</evidence>
<proteinExistence type="inferred from homology"/>
<comment type="subunit">
    <text evidence="2">The complex is composed of two ATP-binding proteins (ThiQ), two transmembrane proteins (ThiP) and a solute-binding protein (ThiB).</text>
</comment>
<evidence type="ECO:0000256" key="7">
    <source>
        <dbReference type="ARBA" id="ARBA00022692"/>
    </source>
</evidence>
<dbReference type="GO" id="GO:0005886">
    <property type="term" value="C:plasma membrane"/>
    <property type="evidence" value="ECO:0007669"/>
    <property type="project" value="UniProtKB-SubCell"/>
</dbReference>
<dbReference type="InterPro" id="IPR000515">
    <property type="entry name" value="MetI-like"/>
</dbReference>
<feature type="transmembrane region" description="Helical" evidence="11">
    <location>
        <begin position="368"/>
        <end position="395"/>
    </location>
</feature>
<gene>
    <name evidence="13" type="ORF">HNR75_000092</name>
</gene>
<comment type="subcellular location">
    <subcellularLocation>
        <location evidence="1">Cell inner membrane</location>
        <topology evidence="1">Multi-pass membrane protein</topology>
    </subcellularLocation>
    <subcellularLocation>
        <location evidence="11">Cell membrane</location>
        <topology evidence="11">Multi-pass membrane protein</topology>
    </subcellularLocation>
</comment>
<evidence type="ECO:0000256" key="9">
    <source>
        <dbReference type="ARBA" id="ARBA00022989"/>
    </source>
</evidence>
<feature type="transmembrane region" description="Helical" evidence="11">
    <location>
        <begin position="136"/>
        <end position="155"/>
    </location>
</feature>
<reference evidence="13 14" key="1">
    <citation type="submission" date="2020-08" db="EMBL/GenBank/DDBJ databases">
        <title>Genomic Encyclopedia of Type Strains, Phase IV (KMG-IV): sequencing the most valuable type-strain genomes for metagenomic binning, comparative biology and taxonomic classification.</title>
        <authorList>
            <person name="Goeker M."/>
        </authorList>
    </citation>
    <scope>NUCLEOTIDE SEQUENCE [LARGE SCALE GENOMIC DNA]</scope>
    <source>
        <strain evidence="13 14">DSM 22975</strain>
    </source>
</reference>
<feature type="transmembrane region" description="Helical" evidence="11">
    <location>
        <begin position="401"/>
        <end position="422"/>
    </location>
</feature>
<evidence type="ECO:0000256" key="10">
    <source>
        <dbReference type="ARBA" id="ARBA00023136"/>
    </source>
</evidence>
<comment type="caution">
    <text evidence="13">The sequence shown here is derived from an EMBL/GenBank/DDBJ whole genome shotgun (WGS) entry which is preliminary data.</text>
</comment>
<dbReference type="CDD" id="cd06261">
    <property type="entry name" value="TM_PBP2"/>
    <property type="match status" value="2"/>
</dbReference>
<dbReference type="PANTHER" id="PTHR30183">
    <property type="entry name" value="MOLYBDENUM TRANSPORT SYSTEM PERMEASE PROTEIN MODB"/>
    <property type="match status" value="1"/>
</dbReference>
<dbReference type="NCBIfam" id="TIGR01253">
    <property type="entry name" value="thiP"/>
    <property type="match status" value="1"/>
</dbReference>
<dbReference type="InterPro" id="IPR035906">
    <property type="entry name" value="MetI-like_sf"/>
</dbReference>
<evidence type="ECO:0000313" key="13">
    <source>
        <dbReference type="EMBL" id="MBB6054227.1"/>
    </source>
</evidence>
<organism evidence="13 14">
    <name type="scientific">Tolumonas osonensis</name>
    <dbReference type="NCBI Taxonomy" id="675874"/>
    <lineage>
        <taxon>Bacteria</taxon>
        <taxon>Pseudomonadati</taxon>
        <taxon>Pseudomonadota</taxon>
        <taxon>Gammaproteobacteria</taxon>
        <taxon>Aeromonadales</taxon>
        <taxon>Aeromonadaceae</taxon>
        <taxon>Tolumonas</taxon>
    </lineage>
</organism>
<feature type="transmembrane region" description="Helical" evidence="11">
    <location>
        <begin position="91"/>
        <end position="116"/>
    </location>
</feature>
<evidence type="ECO:0000313" key="14">
    <source>
        <dbReference type="Proteomes" id="UP000585721"/>
    </source>
</evidence>
<feature type="transmembrane region" description="Helical" evidence="11">
    <location>
        <begin position="466"/>
        <end position="485"/>
    </location>
</feature>
<sequence length="543" mass="59521">MAAGRQPLMPRRFWWWPGGLVAALILSATLGPLAALLSQPGTATILLWQDSYLTHVAWFSLKQAALSTLFSLLLAVPLARALFHRQFPGKTLLLHLFGLSQVLPVIIALFGLVAVHGAQGWLTALAQAAGLPLPDYLFGLSGILLAHVFFNMPLATRWLVQSLEQIPHDYWRQAAQLGLPEWQRFRLLEWSAMRRLLPGLASLIFMLCFTSFTIVMALGGGPQATTLEVAIYQALRFDFDLASAGQLACWQLLLGGLVVAGYGWLKPAAASLASATGQSCPHYQPRHWLPDLLALIAGLSLFLPPLAAIVWYGLQALFSLVWQQSLLLQTTLQSLRIAVSAGLLSLLLSTGLLLSSRHLSIRCHAPRLGGLLAGTGSLILLIPTSVLSTGLFILLQGEMNLFAHGFWLVMLLNALAALPYTLRALQQPMQDLLLRYDRLADSLGLQGVSRLRWLEWPLLCRPAGRALALGMIFSLGDLAAIAMFGSDELQTLPWLLYQQLGHYQMDAASATALVLLVLCLTLLWLTEWLASRNEHREPPSLLE</sequence>
<feature type="transmembrane region" description="Helical" evidence="11">
    <location>
        <begin position="292"/>
        <end position="314"/>
    </location>
</feature>
<keyword evidence="6" id="KW-0997">Cell inner membrane</keyword>
<keyword evidence="10 11" id="KW-0472">Membrane</keyword>
<comment type="similarity">
    <text evidence="11">Belongs to the binding-protein-dependent transport system permease family.</text>
</comment>
<dbReference type="PROSITE" id="PS50928">
    <property type="entry name" value="ABC_TM1"/>
    <property type="match status" value="2"/>
</dbReference>
<feature type="transmembrane region" description="Helical" evidence="11">
    <location>
        <begin position="505"/>
        <end position="526"/>
    </location>
</feature>
<dbReference type="Gene3D" id="1.10.3720.10">
    <property type="entry name" value="MetI-like"/>
    <property type="match status" value="2"/>
</dbReference>
<evidence type="ECO:0000256" key="2">
    <source>
        <dbReference type="ARBA" id="ARBA00011650"/>
    </source>
</evidence>
<dbReference type="EMBL" id="JACHGR010000001">
    <property type="protein sequence ID" value="MBB6054227.1"/>
    <property type="molecule type" value="Genomic_DNA"/>
</dbReference>
<keyword evidence="8" id="KW-0677">Repeat</keyword>
<dbReference type="InterPro" id="IPR005947">
    <property type="entry name" value="ThiP_ABC_transpt"/>
</dbReference>
<evidence type="ECO:0000256" key="1">
    <source>
        <dbReference type="ARBA" id="ARBA00004429"/>
    </source>
</evidence>
<feature type="domain" description="ABC transmembrane type-1" evidence="12">
    <location>
        <begin position="331"/>
        <end position="526"/>
    </location>
</feature>
<evidence type="ECO:0000256" key="5">
    <source>
        <dbReference type="ARBA" id="ARBA00022475"/>
    </source>
</evidence>
<accession>A0A841G9D0</accession>
<feature type="transmembrane region" description="Helical" evidence="11">
    <location>
        <begin position="241"/>
        <end position="265"/>
    </location>
</feature>
<keyword evidence="7 11" id="KW-0812">Transmembrane</keyword>
<dbReference type="GO" id="GO:0015888">
    <property type="term" value="P:thiamine transport"/>
    <property type="evidence" value="ECO:0007669"/>
    <property type="project" value="InterPro"/>
</dbReference>
<feature type="transmembrane region" description="Helical" evidence="11">
    <location>
        <begin position="59"/>
        <end position="79"/>
    </location>
</feature>
<feature type="transmembrane region" description="Helical" evidence="11">
    <location>
        <begin position="196"/>
        <end position="221"/>
    </location>
</feature>
<feature type="domain" description="ABC transmembrane type-1" evidence="12">
    <location>
        <begin position="57"/>
        <end position="260"/>
    </location>
</feature>
<keyword evidence="4 11" id="KW-0813">Transport</keyword>
<feature type="transmembrane region" description="Helical" evidence="11">
    <location>
        <begin position="334"/>
        <end position="356"/>
    </location>
</feature>
<dbReference type="Proteomes" id="UP000585721">
    <property type="component" value="Unassembled WGS sequence"/>
</dbReference>
<dbReference type="Pfam" id="PF00528">
    <property type="entry name" value="BPD_transp_1"/>
    <property type="match status" value="1"/>
</dbReference>
<evidence type="ECO:0000256" key="4">
    <source>
        <dbReference type="ARBA" id="ARBA00022448"/>
    </source>
</evidence>
<keyword evidence="14" id="KW-1185">Reference proteome</keyword>
<keyword evidence="9 11" id="KW-1133">Transmembrane helix</keyword>
<evidence type="ECO:0000256" key="8">
    <source>
        <dbReference type="ARBA" id="ARBA00022737"/>
    </source>
</evidence>
<evidence type="ECO:0000256" key="3">
    <source>
        <dbReference type="ARBA" id="ARBA00016947"/>
    </source>
</evidence>
<name>A0A841G9D0_9GAMM</name>
<evidence type="ECO:0000256" key="11">
    <source>
        <dbReference type="RuleBase" id="RU363032"/>
    </source>
</evidence>
<dbReference type="SUPFAM" id="SSF161098">
    <property type="entry name" value="MetI-like"/>
    <property type="match status" value="2"/>
</dbReference>
<dbReference type="GO" id="GO:0022857">
    <property type="term" value="F:transmembrane transporter activity"/>
    <property type="evidence" value="ECO:0007669"/>
    <property type="project" value="InterPro"/>
</dbReference>
<keyword evidence="5" id="KW-1003">Cell membrane</keyword>
<dbReference type="AlphaFoldDB" id="A0A841G9D0"/>